<dbReference type="FunFam" id="3.40.50.720:FF:000036">
    <property type="entry name" value="Glutathione-regulated potassium-efflux system protein KefB"/>
    <property type="match status" value="1"/>
</dbReference>
<dbReference type="EMBL" id="JAAGYR010000006">
    <property type="protein sequence ID" value="NEN75531.1"/>
    <property type="molecule type" value="Genomic_DNA"/>
</dbReference>
<feature type="transmembrane region" description="Helical" evidence="12">
    <location>
        <begin position="366"/>
        <end position="386"/>
    </location>
</feature>
<evidence type="ECO:0000256" key="6">
    <source>
        <dbReference type="ARBA" id="ARBA00022692"/>
    </source>
</evidence>
<organism evidence="14 15">
    <name type="scientific">Pelistega ratti</name>
    <dbReference type="NCBI Taxonomy" id="2652177"/>
    <lineage>
        <taxon>Bacteria</taxon>
        <taxon>Pseudomonadati</taxon>
        <taxon>Pseudomonadota</taxon>
        <taxon>Betaproteobacteria</taxon>
        <taxon>Burkholderiales</taxon>
        <taxon>Alcaligenaceae</taxon>
        <taxon>Pelistega</taxon>
    </lineage>
</organism>
<gene>
    <name evidence="14" type="ORF">F9B74_04210</name>
</gene>
<dbReference type="InterPro" id="IPR003148">
    <property type="entry name" value="RCK_N"/>
</dbReference>
<comment type="similarity">
    <text evidence="2">Belongs to the monovalent cation:proton antiporter 2 (CPA2) transporter (TC 2.A.37) family.</text>
</comment>
<dbReference type="GO" id="GO:0015297">
    <property type="term" value="F:antiporter activity"/>
    <property type="evidence" value="ECO:0007669"/>
    <property type="project" value="UniProtKB-KW"/>
</dbReference>
<feature type="transmembrane region" description="Helical" evidence="12">
    <location>
        <begin position="40"/>
        <end position="58"/>
    </location>
</feature>
<evidence type="ECO:0000256" key="3">
    <source>
        <dbReference type="ARBA" id="ARBA00022448"/>
    </source>
</evidence>
<feature type="compositionally biased region" description="Acidic residues" evidence="11">
    <location>
        <begin position="611"/>
        <end position="631"/>
    </location>
</feature>
<reference evidence="14 15" key="1">
    <citation type="submission" date="2020-02" db="EMBL/GenBank/DDBJ databases">
        <title>Pelistega sp. NLN82 were isolated from wild rodents of the Hainan Island.</title>
        <authorList>
            <person name="Niu N."/>
            <person name="Zhou J."/>
        </authorList>
    </citation>
    <scope>NUCLEOTIDE SEQUENCE [LARGE SCALE GENOMIC DNA]</scope>
    <source>
        <strain evidence="14 15">NLN82</strain>
    </source>
</reference>
<feature type="transmembrane region" description="Helical" evidence="12">
    <location>
        <begin position="95"/>
        <end position="117"/>
    </location>
</feature>
<evidence type="ECO:0000313" key="15">
    <source>
        <dbReference type="Proteomes" id="UP000477651"/>
    </source>
</evidence>
<dbReference type="Pfam" id="PF00999">
    <property type="entry name" value="Na_H_Exchanger"/>
    <property type="match status" value="1"/>
</dbReference>
<dbReference type="GO" id="GO:0005886">
    <property type="term" value="C:plasma membrane"/>
    <property type="evidence" value="ECO:0007669"/>
    <property type="project" value="TreeGrafter"/>
</dbReference>
<dbReference type="PANTHER" id="PTHR46157:SF8">
    <property type="entry name" value="GLUTATHIONE-REGULATED POTASSIUM-EFFLUX SYSTEM PROTEIN"/>
    <property type="match status" value="1"/>
</dbReference>
<dbReference type="InterPro" id="IPR036291">
    <property type="entry name" value="NAD(P)-bd_dom_sf"/>
</dbReference>
<feature type="transmembrane region" description="Helical" evidence="12">
    <location>
        <begin position="15"/>
        <end position="33"/>
    </location>
</feature>
<keyword evidence="9" id="KW-0406">Ion transport</keyword>
<evidence type="ECO:0000256" key="1">
    <source>
        <dbReference type="ARBA" id="ARBA00004127"/>
    </source>
</evidence>
<evidence type="ECO:0000256" key="11">
    <source>
        <dbReference type="SAM" id="MobiDB-lite"/>
    </source>
</evidence>
<dbReference type="NCBIfam" id="TIGR00932">
    <property type="entry name" value="2a37"/>
    <property type="match status" value="1"/>
</dbReference>
<dbReference type="GO" id="GO:1902600">
    <property type="term" value="P:proton transmembrane transport"/>
    <property type="evidence" value="ECO:0007669"/>
    <property type="project" value="InterPro"/>
</dbReference>
<dbReference type="SUPFAM" id="SSF51735">
    <property type="entry name" value="NAD(P)-binding Rossmann-fold domains"/>
    <property type="match status" value="1"/>
</dbReference>
<comment type="caution">
    <text evidence="14">The sequence shown here is derived from an EMBL/GenBank/DDBJ whole genome shotgun (WGS) entry which is preliminary data.</text>
</comment>
<feature type="domain" description="RCK N-terminal" evidence="13">
    <location>
        <begin position="406"/>
        <end position="522"/>
    </location>
</feature>
<dbReference type="GO" id="GO:0012505">
    <property type="term" value="C:endomembrane system"/>
    <property type="evidence" value="ECO:0007669"/>
    <property type="project" value="UniProtKB-SubCell"/>
</dbReference>
<dbReference type="GO" id="GO:0008324">
    <property type="term" value="F:monoatomic cation transmembrane transporter activity"/>
    <property type="evidence" value="ECO:0007669"/>
    <property type="project" value="InterPro"/>
</dbReference>
<evidence type="ECO:0000256" key="10">
    <source>
        <dbReference type="ARBA" id="ARBA00023136"/>
    </source>
</evidence>
<sequence>MSAEIVETAQSAGDLIRAVALLGAAVIAVPLFKRIGLGSVLGYLAAGLAIGPFGLKIVSDYNAIIHLAEFGVVMFLFVIGLEMNPSHLWGLRRQIFGLGSLQIIIASIFMTIVGHLFGVSWQVAFVSSTGFVLTSTAIVMQVLGERKELTTKRGQQIVSILLFEDLLIVPLLAIVAFLSPIEKAETVSWWQTALIGIGSLVALILIGRFALNPIFRILANSKAREVMTAAALFVVLGAALLMEEAGLSMAMGAFVAGVLLSESSFRHQLEADIEPFRGLLLGLFFLGVGMSLNLTVVANNLWLILSGVIALMLTKGICIYLVARAAKSTHKVALERALLMAQGGEFAFVLFTDALSQGVIDETVNANMTAIIVLSMVFTPLVLVLYEKFAPKEKKEATQDDEIDEQHSILIIGMGRFGQIVNDMLRHSGYHTTVVDFNAAMIKGFQEYGIKSYFGDASRHEFLIAAGLEKAELLVVAIDNKEQAVNIVEFARKINPNIKIVARAFDRFSTFHLHRAGADEVIRETFDSAVRAGKRALEAVGMEASTVKEIANYFFDASRREVALMAQVYDPNIKMFQNTAMRDIALEYDQRMAERIQEIILRAQQEKEEKEEQDSDTTEQTLEEVSEIVKR</sequence>
<dbReference type="Gene3D" id="1.20.1530.20">
    <property type="match status" value="1"/>
</dbReference>
<evidence type="ECO:0000259" key="13">
    <source>
        <dbReference type="PROSITE" id="PS51201"/>
    </source>
</evidence>
<evidence type="ECO:0000256" key="2">
    <source>
        <dbReference type="ARBA" id="ARBA00005551"/>
    </source>
</evidence>
<feature type="transmembrane region" description="Helical" evidence="12">
    <location>
        <begin position="302"/>
        <end position="326"/>
    </location>
</feature>
<name>A0A6L9Y547_9BURK</name>
<evidence type="ECO:0000313" key="14">
    <source>
        <dbReference type="EMBL" id="NEN75531.1"/>
    </source>
</evidence>
<feature type="transmembrane region" description="Helical" evidence="12">
    <location>
        <begin position="156"/>
        <end position="177"/>
    </location>
</feature>
<dbReference type="PANTHER" id="PTHR46157">
    <property type="entry name" value="K(+) EFFLUX ANTIPORTER 3, CHLOROPLASTIC"/>
    <property type="match status" value="1"/>
</dbReference>
<keyword evidence="10 12" id="KW-0472">Membrane</keyword>
<keyword evidence="8 12" id="KW-1133">Transmembrane helix</keyword>
<dbReference type="Gene3D" id="3.40.50.720">
    <property type="entry name" value="NAD(P)-binding Rossmann-like Domain"/>
    <property type="match status" value="1"/>
</dbReference>
<comment type="subcellular location">
    <subcellularLocation>
        <location evidence="1">Endomembrane system</location>
        <topology evidence="1">Multi-pass membrane protein</topology>
    </subcellularLocation>
</comment>
<dbReference type="InterPro" id="IPR006153">
    <property type="entry name" value="Cation/H_exchanger_TM"/>
</dbReference>
<dbReference type="InterPro" id="IPR038770">
    <property type="entry name" value="Na+/solute_symporter_sf"/>
</dbReference>
<keyword evidence="7" id="KW-0630">Potassium</keyword>
<evidence type="ECO:0000256" key="9">
    <source>
        <dbReference type="ARBA" id="ARBA00023065"/>
    </source>
</evidence>
<feature type="region of interest" description="Disordered" evidence="11">
    <location>
        <begin position="605"/>
        <end position="631"/>
    </location>
</feature>
<dbReference type="Pfam" id="PF02254">
    <property type="entry name" value="TrkA_N"/>
    <property type="match status" value="1"/>
</dbReference>
<evidence type="ECO:0000256" key="5">
    <source>
        <dbReference type="ARBA" id="ARBA00022538"/>
    </source>
</evidence>
<dbReference type="Proteomes" id="UP000477651">
    <property type="component" value="Unassembled WGS sequence"/>
</dbReference>
<evidence type="ECO:0000256" key="8">
    <source>
        <dbReference type="ARBA" id="ARBA00022989"/>
    </source>
</evidence>
<proteinExistence type="inferred from homology"/>
<evidence type="ECO:0000256" key="7">
    <source>
        <dbReference type="ARBA" id="ARBA00022958"/>
    </source>
</evidence>
<dbReference type="InterPro" id="IPR004771">
    <property type="entry name" value="K/H_exchanger"/>
</dbReference>
<evidence type="ECO:0000256" key="12">
    <source>
        <dbReference type="SAM" id="Phobius"/>
    </source>
</evidence>
<dbReference type="GO" id="GO:0006813">
    <property type="term" value="P:potassium ion transport"/>
    <property type="evidence" value="ECO:0007669"/>
    <property type="project" value="UniProtKB-KW"/>
</dbReference>
<keyword evidence="4" id="KW-0050">Antiport</keyword>
<dbReference type="RefSeq" id="WP_163764184.1">
    <property type="nucleotide sequence ID" value="NZ_JAAGYR010000006.1"/>
</dbReference>
<feature type="transmembrane region" description="Helical" evidence="12">
    <location>
        <begin position="123"/>
        <end position="144"/>
    </location>
</feature>
<protein>
    <submittedName>
        <fullName evidence="14">Potassium transporter</fullName>
    </submittedName>
</protein>
<keyword evidence="3" id="KW-0813">Transport</keyword>
<keyword evidence="15" id="KW-1185">Reference proteome</keyword>
<keyword evidence="5" id="KW-0633">Potassium transport</keyword>
<feature type="transmembrane region" description="Helical" evidence="12">
    <location>
        <begin position="189"/>
        <end position="211"/>
    </location>
</feature>
<keyword evidence="6 12" id="KW-0812">Transmembrane</keyword>
<dbReference type="AlphaFoldDB" id="A0A6L9Y547"/>
<feature type="transmembrane region" description="Helical" evidence="12">
    <location>
        <begin position="277"/>
        <end position="296"/>
    </location>
</feature>
<evidence type="ECO:0000256" key="4">
    <source>
        <dbReference type="ARBA" id="ARBA00022449"/>
    </source>
</evidence>
<dbReference type="PROSITE" id="PS51201">
    <property type="entry name" value="RCK_N"/>
    <property type="match status" value="1"/>
</dbReference>
<accession>A0A6L9Y547</accession>
<feature type="transmembrane region" description="Helical" evidence="12">
    <location>
        <begin position="64"/>
        <end position="83"/>
    </location>
</feature>